<dbReference type="CDD" id="cd06464">
    <property type="entry name" value="ACD_sHsps-like"/>
    <property type="match status" value="1"/>
</dbReference>
<evidence type="ECO:0000313" key="1">
    <source>
        <dbReference type="EMBL" id="AEH59888.1"/>
    </source>
</evidence>
<organism evidence="1 2">
    <name type="scientific">Methanosalsum zhilinae (strain DSM 4017 / NBRC 107636 / OCM 62 / WeN5)</name>
    <name type="common">Methanohalophilus zhilinae</name>
    <dbReference type="NCBI Taxonomy" id="679901"/>
    <lineage>
        <taxon>Archaea</taxon>
        <taxon>Methanobacteriati</taxon>
        <taxon>Methanobacteriota</taxon>
        <taxon>Stenosarchaea group</taxon>
        <taxon>Methanomicrobia</taxon>
        <taxon>Methanosarcinales</taxon>
        <taxon>Methanosarcinaceae</taxon>
        <taxon>Methanosalsum</taxon>
    </lineage>
</organism>
<dbReference type="EMBL" id="CP002101">
    <property type="protein sequence ID" value="AEH59888.1"/>
    <property type="molecule type" value="Genomic_DNA"/>
</dbReference>
<dbReference type="Proteomes" id="UP000006622">
    <property type="component" value="Chromosome"/>
</dbReference>
<keyword evidence="1" id="KW-0346">Stress response</keyword>
<sequence length="168" mass="19006">MIMVDKRRRSFDDKENNFGGEHIENIEQLINYITSMFENNSSRPPDKPLVYGFTIIQNPGKKPEILGFKGPVPDISKIFNNQQILVGQKEPFVDILEAEDTLYLIADMGTDEENIEYYISDDSVEIASFAHGMRYAKTVELPVKVDPSSARSTCKNGVLEIALDIMAR</sequence>
<accession>F7XMG5</accession>
<dbReference type="HOGENOM" id="CLU_117605_1_0_2"/>
<dbReference type="InterPro" id="IPR008978">
    <property type="entry name" value="HSP20-like_chaperone"/>
</dbReference>
<dbReference type="STRING" id="679901.Mzhil_0007"/>
<dbReference type="AlphaFoldDB" id="F7XMG5"/>
<proteinExistence type="predicted"/>
<evidence type="ECO:0000313" key="2">
    <source>
        <dbReference type="Proteomes" id="UP000006622"/>
    </source>
</evidence>
<dbReference type="KEGG" id="mzh:Mzhil_0007"/>
<dbReference type="SUPFAM" id="SSF49764">
    <property type="entry name" value="HSP20-like chaperones"/>
    <property type="match status" value="1"/>
</dbReference>
<reference evidence="1 2" key="1">
    <citation type="submission" date="2010-07" db="EMBL/GenBank/DDBJ databases">
        <title>The complete genome of Methanosalsum zhilinae DSM 4017.</title>
        <authorList>
            <consortium name="US DOE Joint Genome Institute (JGI-PGF)"/>
            <person name="Lucas S."/>
            <person name="Copeland A."/>
            <person name="Lapidus A."/>
            <person name="Glavina del Rio T."/>
            <person name="Dalin E."/>
            <person name="Tice H."/>
            <person name="Bruce D."/>
            <person name="Goodwin L."/>
            <person name="Pitluck S."/>
            <person name="Kyrpides N."/>
            <person name="Mavromatis K."/>
            <person name="Ovchinnikova G."/>
            <person name="Daligault H."/>
            <person name="Detter J.C."/>
            <person name="Han C."/>
            <person name="Tapia R."/>
            <person name="Larimer F."/>
            <person name="Land M."/>
            <person name="Hauser L."/>
            <person name="Markowitz V."/>
            <person name="Cheng J.-F."/>
            <person name="Hugenholtz P."/>
            <person name="Woyke T."/>
            <person name="Wu D."/>
            <person name="Spring S."/>
            <person name="Schueler E."/>
            <person name="Brambilla E."/>
            <person name="Klenk H.-P."/>
            <person name="Eisen J.A."/>
        </authorList>
    </citation>
    <scope>NUCLEOTIDE SEQUENCE [LARGE SCALE GENOMIC DNA]</scope>
    <source>
        <strain evidence="2">DSM 4017 / NBRC 107636 / OCM 62 / WeN5</strain>
    </source>
</reference>
<dbReference type="Gene3D" id="2.60.40.790">
    <property type="match status" value="1"/>
</dbReference>
<name>F7XMG5_METZD</name>
<keyword evidence="2" id="KW-1185">Reference proteome</keyword>
<gene>
    <name evidence="1" type="ordered locus">Mzhil_0007</name>
</gene>
<protein>
    <submittedName>
        <fullName evidence="1">Putative heat shock protein</fullName>
    </submittedName>
</protein>